<evidence type="ECO:0000256" key="1">
    <source>
        <dbReference type="SAM" id="Phobius"/>
    </source>
</evidence>
<keyword evidence="1" id="KW-0472">Membrane</keyword>
<dbReference type="EMBL" id="JAKOGI010002253">
    <property type="protein sequence ID" value="KAJ8422443.1"/>
    <property type="molecule type" value="Genomic_DNA"/>
</dbReference>
<evidence type="ECO:0000313" key="3">
    <source>
        <dbReference type="Proteomes" id="UP001153076"/>
    </source>
</evidence>
<proteinExistence type="predicted"/>
<feature type="transmembrane region" description="Helical" evidence="1">
    <location>
        <begin position="24"/>
        <end position="45"/>
    </location>
</feature>
<organism evidence="2 3">
    <name type="scientific">Carnegiea gigantea</name>
    <dbReference type="NCBI Taxonomy" id="171969"/>
    <lineage>
        <taxon>Eukaryota</taxon>
        <taxon>Viridiplantae</taxon>
        <taxon>Streptophyta</taxon>
        <taxon>Embryophyta</taxon>
        <taxon>Tracheophyta</taxon>
        <taxon>Spermatophyta</taxon>
        <taxon>Magnoliopsida</taxon>
        <taxon>eudicotyledons</taxon>
        <taxon>Gunneridae</taxon>
        <taxon>Pentapetalae</taxon>
        <taxon>Caryophyllales</taxon>
        <taxon>Cactineae</taxon>
        <taxon>Cactaceae</taxon>
        <taxon>Cactoideae</taxon>
        <taxon>Echinocereeae</taxon>
        <taxon>Carnegiea</taxon>
    </lineage>
</organism>
<name>A0A9Q1GLY1_9CARY</name>
<comment type="caution">
    <text evidence="2">The sequence shown here is derived from an EMBL/GenBank/DDBJ whole genome shotgun (WGS) entry which is preliminary data.</text>
</comment>
<reference evidence="2" key="1">
    <citation type="submission" date="2022-04" db="EMBL/GenBank/DDBJ databases">
        <title>Carnegiea gigantea Genome sequencing and assembly v2.</title>
        <authorList>
            <person name="Copetti D."/>
            <person name="Sanderson M.J."/>
            <person name="Burquez A."/>
            <person name="Wojciechowski M.F."/>
        </authorList>
    </citation>
    <scope>NUCLEOTIDE SEQUENCE</scope>
    <source>
        <strain evidence="2">SGP5-SGP5p</strain>
        <tissue evidence="2">Aerial part</tissue>
    </source>
</reference>
<dbReference type="PROSITE" id="PS51257">
    <property type="entry name" value="PROKAR_LIPOPROTEIN"/>
    <property type="match status" value="1"/>
</dbReference>
<dbReference type="AlphaFoldDB" id="A0A9Q1GLY1"/>
<evidence type="ECO:0000313" key="2">
    <source>
        <dbReference type="EMBL" id="KAJ8422443.1"/>
    </source>
</evidence>
<keyword evidence="3" id="KW-1185">Reference proteome</keyword>
<dbReference type="OrthoDB" id="1305246at2759"/>
<protein>
    <submittedName>
        <fullName evidence="2">Uncharacterized protein</fullName>
    </submittedName>
</protein>
<keyword evidence="1" id="KW-1133">Transmembrane helix</keyword>
<sequence>MDRMNLMLSFDELSVPKGEGTQTFLVTFLSCWLCLVIILVGYAVPSMEGGQAYYLSLAILASIYKGLSELWHSAHLGRKRVSSNPRMPKFSGFSQAKSSYLDGNFAIGHQNRETLIDNGQLSRADFGYFSSICLSYVCCRCEDSFITEHHCPHRFNRQFSFLQDIQQT</sequence>
<gene>
    <name evidence="2" type="ORF">Cgig2_019160</name>
</gene>
<dbReference type="Proteomes" id="UP001153076">
    <property type="component" value="Unassembled WGS sequence"/>
</dbReference>
<accession>A0A9Q1GLY1</accession>
<keyword evidence="1" id="KW-0812">Transmembrane</keyword>